<comment type="caution">
    <text evidence="1">The sequence shown here is derived from an EMBL/GenBank/DDBJ whole genome shotgun (WGS) entry which is preliminary data.</text>
</comment>
<organism evidence="1 2">
    <name type="scientific">Leuconostoc falkenbergense</name>
    <dbReference type="NCBI Taxonomy" id="2766470"/>
    <lineage>
        <taxon>Bacteria</taxon>
        <taxon>Bacillati</taxon>
        <taxon>Bacillota</taxon>
        <taxon>Bacilli</taxon>
        <taxon>Lactobacillales</taxon>
        <taxon>Lactobacillaceae</taxon>
        <taxon>Leuconostoc</taxon>
    </lineage>
</organism>
<accession>A0ABT7S128</accession>
<dbReference type="RefSeq" id="WP_289457041.1">
    <property type="nucleotide sequence ID" value="NZ_JAUCAQ010000024.1"/>
</dbReference>
<dbReference type="SUPFAM" id="SSF53756">
    <property type="entry name" value="UDP-Glycosyltransferase/glycogen phosphorylase"/>
    <property type="match status" value="1"/>
</dbReference>
<dbReference type="Proteomes" id="UP001242903">
    <property type="component" value="Unassembled WGS sequence"/>
</dbReference>
<dbReference type="PANTHER" id="PTHR37316">
    <property type="entry name" value="TEICHOIC ACID GLYCEROL-PHOSPHATE PRIMASE"/>
    <property type="match status" value="1"/>
</dbReference>
<dbReference type="InterPro" id="IPR043148">
    <property type="entry name" value="TagF_C"/>
</dbReference>
<dbReference type="InterPro" id="IPR007554">
    <property type="entry name" value="Glycerophosphate_synth"/>
</dbReference>
<keyword evidence="2" id="KW-1185">Reference proteome</keyword>
<sequence>SCRSFMVDFSQLPLKSLQFFYARCSDDSCNLPELYSQGFIFLFKIHPFVKNSPDIPYEYSDFFYDVSDYREVNDLLLVSDVMITDYSSVVFEYSLLQRKTIFFAPDLSDYMETRNFYVDYLNFVPGPRVSDNSHLIEEILKYSDIDQSKLNAFLNFYFEDLDGKSSKRIVDMLEDNVDAVETADETEEFTEDGKWIPRWGEK</sequence>
<name>A0ABT7S128_9LACO</name>
<proteinExistence type="predicted"/>
<dbReference type="Gene3D" id="3.40.50.12580">
    <property type="match status" value="1"/>
</dbReference>
<gene>
    <name evidence="1" type="ORF">QUE93_09615</name>
</gene>
<feature type="non-terminal residue" evidence="1">
    <location>
        <position position="1"/>
    </location>
</feature>
<dbReference type="PANTHER" id="PTHR37316:SF2">
    <property type="entry name" value="TEICHOIC ACID RIBITOL-PHOSPHATE POLYMERASE TARK"/>
    <property type="match status" value="1"/>
</dbReference>
<protein>
    <submittedName>
        <fullName evidence="1">CDP-glycerol glycerophosphotransferase family protein</fullName>
    </submittedName>
</protein>
<evidence type="ECO:0000313" key="1">
    <source>
        <dbReference type="EMBL" id="MDM7647271.1"/>
    </source>
</evidence>
<dbReference type="Pfam" id="PF04464">
    <property type="entry name" value="Glyphos_transf"/>
    <property type="match status" value="1"/>
</dbReference>
<dbReference type="EMBL" id="JAUCAQ010000024">
    <property type="protein sequence ID" value="MDM7647271.1"/>
    <property type="molecule type" value="Genomic_DNA"/>
</dbReference>
<dbReference type="InterPro" id="IPR051612">
    <property type="entry name" value="Teichoic_Acid_Biosynth"/>
</dbReference>
<reference evidence="1 2" key="1">
    <citation type="submission" date="2023-06" db="EMBL/GenBank/DDBJ databases">
        <title>Draft Genome Sequences of lactic acid bacteria strains isolated from fermented milk products.</title>
        <authorList>
            <person name="Elcheninov A.G."/>
            <person name="Klyukina A."/>
            <person name="Zayulina K.S."/>
            <person name="Gavirova L.A."/>
            <person name="Shcherbakova P.A."/>
            <person name="Shestakov A.I."/>
            <person name="Kublanov I.V."/>
            <person name="Kochetkova T.V."/>
        </authorList>
    </citation>
    <scope>NUCLEOTIDE SEQUENCE [LARGE SCALE GENOMIC DNA]</scope>
    <source>
        <strain evidence="1 2">TOM.81</strain>
    </source>
</reference>
<evidence type="ECO:0000313" key="2">
    <source>
        <dbReference type="Proteomes" id="UP001242903"/>
    </source>
</evidence>